<sequence>MDGLNLTPYPAMLLTTVLDDERLGGSMITRATFDLSDGELTPSPEQPWIVSVEPWESPLGPFDPDQPFRTDGVDLLVRGDACAPKGEPAKEVPLSVEVGSFRASAVAIGPRVWGRLRSGALVPTDPVAFTTLPIGLSAAYGGVGEVDGQKAPYPLNPLGKGFYGEEGAALHQPLPEIEDPAARIKRWDDRPDPVGFGLCQFPHPLRLRESVLLDGRPAAEAGARMDPGKPRPKIEPSHRMFNRAFPKLIAPSVAPGDLVTVTGFSADGPLSFRIPPTLLRVYLAFGEKLVERTPSIEAVGIDVPARKVFLGYRYPFRYVFVPHQRRVVTLFTVEA</sequence>
<protein>
    <recommendedName>
        <fullName evidence="1">DUF2169 domain-containing protein</fullName>
    </recommendedName>
</protein>
<dbReference type="InterPro" id="IPR018683">
    <property type="entry name" value="DUF2169"/>
</dbReference>
<dbReference type="Proteomes" id="UP000067626">
    <property type="component" value="Chromosome"/>
</dbReference>
<dbReference type="EMBL" id="CP012159">
    <property type="protein sequence ID" value="AKT41267.1"/>
    <property type="molecule type" value="Genomic_DNA"/>
</dbReference>
<keyword evidence="3" id="KW-1185">Reference proteome</keyword>
<dbReference type="OrthoDB" id="236266at2"/>
<evidence type="ECO:0000313" key="2">
    <source>
        <dbReference type="EMBL" id="AKT41267.1"/>
    </source>
</evidence>
<name>A0A0K1EKS7_CHOCO</name>
<organism evidence="2 3">
    <name type="scientific">Chondromyces crocatus</name>
    <dbReference type="NCBI Taxonomy" id="52"/>
    <lineage>
        <taxon>Bacteria</taxon>
        <taxon>Pseudomonadati</taxon>
        <taxon>Myxococcota</taxon>
        <taxon>Polyangia</taxon>
        <taxon>Polyangiales</taxon>
        <taxon>Polyangiaceae</taxon>
        <taxon>Chondromyces</taxon>
    </lineage>
</organism>
<dbReference type="RefSeq" id="WP_050433071.1">
    <property type="nucleotide sequence ID" value="NZ_CP012159.1"/>
</dbReference>
<gene>
    <name evidence="2" type="ORF">CMC5_054340</name>
</gene>
<dbReference type="Pfam" id="PF09937">
    <property type="entry name" value="DUF2169"/>
    <property type="match status" value="1"/>
</dbReference>
<dbReference type="STRING" id="52.CMC5_054340"/>
<proteinExistence type="predicted"/>
<dbReference type="KEGG" id="ccro:CMC5_054340"/>
<accession>A0A0K1EKS7</accession>
<feature type="domain" description="DUF2169" evidence="1">
    <location>
        <begin position="27"/>
        <end position="313"/>
    </location>
</feature>
<evidence type="ECO:0000259" key="1">
    <source>
        <dbReference type="Pfam" id="PF09937"/>
    </source>
</evidence>
<reference evidence="2 3" key="1">
    <citation type="submission" date="2015-07" db="EMBL/GenBank/DDBJ databases">
        <title>Genome analysis of myxobacterium Chondromyces crocatus Cm c5 reveals a high potential for natural compound synthesis and the genetic basis for the loss of fruiting body formation.</title>
        <authorList>
            <person name="Zaburannyi N."/>
            <person name="Bunk B."/>
            <person name="Maier J."/>
            <person name="Overmann J."/>
            <person name="Mueller R."/>
        </authorList>
    </citation>
    <scope>NUCLEOTIDE SEQUENCE [LARGE SCALE GENOMIC DNA]</scope>
    <source>
        <strain evidence="2 3">Cm c5</strain>
    </source>
</reference>
<evidence type="ECO:0000313" key="3">
    <source>
        <dbReference type="Proteomes" id="UP000067626"/>
    </source>
</evidence>
<dbReference type="AlphaFoldDB" id="A0A0K1EKS7"/>